<evidence type="ECO:0000256" key="2">
    <source>
        <dbReference type="SAM" id="MobiDB-lite"/>
    </source>
</evidence>
<proteinExistence type="predicted"/>
<dbReference type="Gene3D" id="3.40.630.10">
    <property type="entry name" value="Zn peptidases"/>
    <property type="match status" value="1"/>
</dbReference>
<accession>A0AAE6TVQ9</accession>
<dbReference type="KEGG" id="ppan:ESD82_20605"/>
<name>A0AAE6TVQ9_PARPN</name>
<organism evidence="3 4">
    <name type="scientific">Paracoccus pantotrophus</name>
    <name type="common">Thiosphaera pantotropha</name>
    <dbReference type="NCBI Taxonomy" id="82367"/>
    <lineage>
        <taxon>Bacteria</taxon>
        <taxon>Pseudomonadati</taxon>
        <taxon>Pseudomonadota</taxon>
        <taxon>Alphaproteobacteria</taxon>
        <taxon>Rhodobacterales</taxon>
        <taxon>Paracoccaceae</taxon>
        <taxon>Paracoccus</taxon>
    </lineage>
</organism>
<reference evidence="3 4" key="1">
    <citation type="submission" date="2019-01" db="EMBL/GenBank/DDBJ databases">
        <title>Complete Genome Sequence and Annotation of the Paracoccus pantotrophus type strain DSM 2944.</title>
        <authorList>
            <person name="Bockwoldt J.A."/>
            <person name="Zimmermann M."/>
            <person name="Tiso T."/>
            <person name="Blank L.M."/>
        </authorList>
    </citation>
    <scope>NUCLEOTIDE SEQUENCE [LARGE SCALE GENOMIC DNA]</scope>
    <source>
        <strain evidence="3 4">DSM 2944</strain>
    </source>
</reference>
<protein>
    <submittedName>
        <fullName evidence="3">M20/M25/M40 family metallo-hydrolase</fullName>
    </submittedName>
</protein>
<gene>
    <name evidence="3" type="ORF">ESD82_20605</name>
</gene>
<dbReference type="GO" id="GO:0016787">
    <property type="term" value="F:hydrolase activity"/>
    <property type="evidence" value="ECO:0007669"/>
    <property type="project" value="InterPro"/>
</dbReference>
<dbReference type="EMBL" id="CP044426">
    <property type="protein sequence ID" value="QFG38727.1"/>
    <property type="molecule type" value="Genomic_DNA"/>
</dbReference>
<dbReference type="InterPro" id="IPR002933">
    <property type="entry name" value="Peptidase_M20"/>
</dbReference>
<dbReference type="AlphaFoldDB" id="A0AAE6TVQ9"/>
<dbReference type="SUPFAM" id="SSF53187">
    <property type="entry name" value="Zn-dependent exopeptidases"/>
    <property type="match status" value="1"/>
</dbReference>
<evidence type="ECO:0000256" key="1">
    <source>
        <dbReference type="ARBA" id="ARBA00022801"/>
    </source>
</evidence>
<evidence type="ECO:0000313" key="4">
    <source>
        <dbReference type="Proteomes" id="UP000326453"/>
    </source>
</evidence>
<feature type="region of interest" description="Disordered" evidence="2">
    <location>
        <begin position="103"/>
        <end position="140"/>
    </location>
</feature>
<dbReference type="Proteomes" id="UP000326453">
    <property type="component" value="Chromosome 1"/>
</dbReference>
<evidence type="ECO:0000313" key="3">
    <source>
        <dbReference type="EMBL" id="QFG38727.1"/>
    </source>
</evidence>
<keyword evidence="1" id="KW-0378">Hydrolase</keyword>
<sequence>MALPRRLSAGRAEDASLPTVLIYGHGEVVTGVPEKWPAGLPPFRMTERDGCWHGRGTADTKGRHSVNFTARKVVLAVNGKLGFDLKGLMFLTPRSFIRADRKMRPATASRAPPCRREPALNAPPPRRKARRNGRAAGSSAPCPWCCAAARPRTARAWAA</sequence>
<dbReference type="Pfam" id="PF01546">
    <property type="entry name" value="Peptidase_M20"/>
    <property type="match status" value="1"/>
</dbReference>